<feature type="region of interest" description="Disordered" evidence="2">
    <location>
        <begin position="1"/>
        <end position="26"/>
    </location>
</feature>
<dbReference type="EMBL" id="RBNJ01001984">
    <property type="protein sequence ID" value="RUS32544.1"/>
    <property type="molecule type" value="Genomic_DNA"/>
</dbReference>
<evidence type="ECO:0000256" key="1">
    <source>
        <dbReference type="SAM" id="Coils"/>
    </source>
</evidence>
<evidence type="ECO:0000256" key="2">
    <source>
        <dbReference type="SAM" id="MobiDB-lite"/>
    </source>
</evidence>
<gene>
    <name evidence="3" type="ORF">BC938DRAFT_475120</name>
</gene>
<accession>A0A433QRW8</accession>
<feature type="coiled-coil region" evidence="1">
    <location>
        <begin position="58"/>
        <end position="92"/>
    </location>
</feature>
<name>A0A433QRW8_9FUNG</name>
<reference evidence="3 4" key="1">
    <citation type="journal article" date="2018" name="New Phytol.">
        <title>Phylogenomics of Endogonaceae and evolution of mycorrhizas within Mucoromycota.</title>
        <authorList>
            <person name="Chang Y."/>
            <person name="Desiro A."/>
            <person name="Na H."/>
            <person name="Sandor L."/>
            <person name="Lipzen A."/>
            <person name="Clum A."/>
            <person name="Barry K."/>
            <person name="Grigoriev I.V."/>
            <person name="Martin F.M."/>
            <person name="Stajich J.E."/>
            <person name="Smith M.E."/>
            <person name="Bonito G."/>
            <person name="Spatafora J.W."/>
        </authorList>
    </citation>
    <scope>NUCLEOTIDE SEQUENCE [LARGE SCALE GENOMIC DNA]</scope>
    <source>
        <strain evidence="3 4">AD002</strain>
    </source>
</reference>
<keyword evidence="4" id="KW-1185">Reference proteome</keyword>
<evidence type="ECO:0000313" key="3">
    <source>
        <dbReference type="EMBL" id="RUS32544.1"/>
    </source>
</evidence>
<keyword evidence="1" id="KW-0175">Coiled coil</keyword>
<sequence length="303" mass="35200">MMKSFSDRRSRPKVVESPQPEVEQENTITTASIRNEMDGVVSYVKNVFTRYGGETERTRLLQHEYSEAQKEIQQLKNNNSLLKAEMNKLRATIIGSDFQAWDLGFVLKKFDNLRQQWLSLFLFDDDAKDGELLTRNMESVFIVTRNILDSHMKTIREYLFDFKESPTNFQFVTGVLQSNYTALEETLRKRMREIAHQDPVFLKFSASFLMKSNQREVAQKQFDGLFSDMIKISGMLFLCDRKLVFSRAYNPNDKETFEIVINSSEKLTVCFPGISSTDENGVVDWKSKVWIAIPPHSDRATYS</sequence>
<protein>
    <submittedName>
        <fullName evidence="3">Uncharacterized protein</fullName>
    </submittedName>
</protein>
<organism evidence="3 4">
    <name type="scientific">Jimgerdemannia flammicorona</name>
    <dbReference type="NCBI Taxonomy" id="994334"/>
    <lineage>
        <taxon>Eukaryota</taxon>
        <taxon>Fungi</taxon>
        <taxon>Fungi incertae sedis</taxon>
        <taxon>Mucoromycota</taxon>
        <taxon>Mucoromycotina</taxon>
        <taxon>Endogonomycetes</taxon>
        <taxon>Endogonales</taxon>
        <taxon>Endogonaceae</taxon>
        <taxon>Jimgerdemannia</taxon>
    </lineage>
</organism>
<proteinExistence type="predicted"/>
<dbReference type="AlphaFoldDB" id="A0A433QRW8"/>
<dbReference type="Proteomes" id="UP000274822">
    <property type="component" value="Unassembled WGS sequence"/>
</dbReference>
<evidence type="ECO:0000313" key="4">
    <source>
        <dbReference type="Proteomes" id="UP000274822"/>
    </source>
</evidence>
<comment type="caution">
    <text evidence="3">The sequence shown here is derived from an EMBL/GenBank/DDBJ whole genome shotgun (WGS) entry which is preliminary data.</text>
</comment>